<accession>A0A6J6C1H2</accession>
<evidence type="ECO:0000313" key="1">
    <source>
        <dbReference type="EMBL" id="CAB4544369.1"/>
    </source>
</evidence>
<dbReference type="InterPro" id="IPR047681">
    <property type="entry name" value="PPA1309-like"/>
</dbReference>
<dbReference type="NCBIfam" id="NF040618">
    <property type="entry name" value="PPA1309_fam"/>
    <property type="match status" value="1"/>
</dbReference>
<name>A0A6J6C1H2_9ZZZZ</name>
<organism evidence="1">
    <name type="scientific">freshwater metagenome</name>
    <dbReference type="NCBI Taxonomy" id="449393"/>
    <lineage>
        <taxon>unclassified sequences</taxon>
        <taxon>metagenomes</taxon>
        <taxon>ecological metagenomes</taxon>
    </lineage>
</organism>
<protein>
    <submittedName>
        <fullName evidence="1">Unannotated protein</fullName>
    </submittedName>
</protein>
<dbReference type="AlphaFoldDB" id="A0A6J6C1H2"/>
<dbReference type="EMBL" id="CAEZSO010000105">
    <property type="protein sequence ID" value="CAB4544369.1"/>
    <property type="molecule type" value="Genomic_DNA"/>
</dbReference>
<sequence length="175" mass="19169">MSTPLTQAVQQVEEFVARDGWDQTPRMFALAWASELVSTEPDLAEELGISPTDAGFVPIEQDWTDEEQPLDALLAAIGWPEEVQGCVITLERIVLPDSAEAELVASGLDPTSREFADEALEHPDHRDVRMSIGVLRGGDRFCRLRVRQSDGTETFTEGPELVPGLTSALATTFES</sequence>
<reference evidence="1" key="1">
    <citation type="submission" date="2020-05" db="EMBL/GenBank/DDBJ databases">
        <authorList>
            <person name="Chiriac C."/>
            <person name="Salcher M."/>
            <person name="Ghai R."/>
            <person name="Kavagutti S V."/>
        </authorList>
    </citation>
    <scope>NUCLEOTIDE SEQUENCE</scope>
</reference>
<gene>
    <name evidence="1" type="ORF">UFOPK1446_00600</name>
</gene>
<proteinExistence type="predicted"/>